<feature type="transmembrane region" description="Helical" evidence="10">
    <location>
        <begin position="49"/>
        <end position="72"/>
    </location>
</feature>
<feature type="compositionally biased region" description="Basic residues" evidence="9">
    <location>
        <begin position="1"/>
        <end position="10"/>
    </location>
</feature>
<keyword evidence="8" id="KW-0175">Coiled coil</keyword>
<evidence type="ECO:0000256" key="4">
    <source>
        <dbReference type="ARBA" id="ARBA00022989"/>
    </source>
</evidence>
<evidence type="ECO:0000313" key="13">
    <source>
        <dbReference type="Proteomes" id="UP000469523"/>
    </source>
</evidence>
<dbReference type="Proteomes" id="UP000469523">
    <property type="component" value="Unassembled WGS sequence"/>
</dbReference>
<protein>
    <submittedName>
        <fullName evidence="12">Methyl-accepting chemotaxis protein</fullName>
    </submittedName>
</protein>
<dbReference type="RefSeq" id="WP_154438412.1">
    <property type="nucleotide sequence ID" value="NZ_VUNQ01000002.1"/>
</dbReference>
<keyword evidence="3 10" id="KW-0812">Transmembrane</keyword>
<dbReference type="SUPFAM" id="SSF58104">
    <property type="entry name" value="Methyl-accepting chemotaxis protein (MCP) signaling domain"/>
    <property type="match status" value="1"/>
</dbReference>
<dbReference type="AlphaFoldDB" id="A0A6N7XQX7"/>
<evidence type="ECO:0000256" key="2">
    <source>
        <dbReference type="ARBA" id="ARBA00022475"/>
    </source>
</evidence>
<keyword evidence="2" id="KW-1003">Cell membrane</keyword>
<evidence type="ECO:0000256" key="10">
    <source>
        <dbReference type="SAM" id="Phobius"/>
    </source>
</evidence>
<keyword evidence="4 10" id="KW-1133">Transmembrane helix</keyword>
<comment type="caution">
    <text evidence="12">The sequence shown here is derived from an EMBL/GenBank/DDBJ whole genome shotgun (WGS) entry which is preliminary data.</text>
</comment>
<feature type="compositionally biased region" description="Polar residues" evidence="9">
    <location>
        <begin position="22"/>
        <end position="36"/>
    </location>
</feature>
<keyword evidence="6 7" id="KW-0807">Transducer</keyword>
<evidence type="ECO:0000256" key="7">
    <source>
        <dbReference type="PROSITE-ProRule" id="PRU00284"/>
    </source>
</evidence>
<sequence>MKKLKMKKFKKENLTPKMPSFKVSQPSEENLDNVENQKSKNSKTIKFKLIVVPLVFLFITILVIEGGTSYLFKRNILNAKKTSGFQLANQVISRMNDNESSIMAITEVLEKNMRATANSVIKNQDNLSNELLDNIKESSIIDNIYWYNENMEMIYSTVRGDIGWIVPSDHPLANFMQSSDLEMIEKDIRQDAASENGSYYKFGAIKGQGGAFVQVAISADKVHELTEKFQYQKLIDDLSRDSSIVYAGFIDPNNKIIAHSNSDKIGTEISDSNIIEAINERTGYSSIFDNGEEVYEFVVPANINGKFSGALNIALSMKDTNDAINRNMIIVLIVGAISFIILGTVLFLISKTISDSLNIAKNHLNLMASGDFTNILSHKFLSKRDEFGEISNSLGNLQSFIKKLLSDMYNISDNLKLASEKLASTSTQTTMVSQEIANTVQEIARGAYDQAGDTEKGAVSINVLGNLIEKNQEYVEELNKTTDEVRTLKDEGSAIIKELVKKTKMNQDSVEEINQIILNTNRSTEKIHNASYMIQNIARETNLLALNAAIEAARAGEHGRGFAVVADEIRKLAENSNEFTKEIVNIIEDLTKETEYAVGNVEKVKESTELQRVSVETTNDKFEGIAKAIEKIGAAIENVNSSGNEMNNKKEEIINIIESLSAISEENAAGTQETSASIEEQISAMSEIELASKNLLKLSEEMYRDISKLKY</sequence>
<keyword evidence="13" id="KW-1185">Reference proteome</keyword>
<reference evidence="12 13" key="1">
    <citation type="submission" date="2019-09" db="EMBL/GenBank/DDBJ databases">
        <title>In-depth cultivation of the pig gut microbiome towards novel bacterial diversity and tailored functional studies.</title>
        <authorList>
            <person name="Wylensek D."/>
            <person name="Hitch T.C.A."/>
            <person name="Clavel T."/>
        </authorList>
    </citation>
    <scope>NUCLEOTIDE SEQUENCE [LARGE SCALE GENOMIC DNA]</scope>
    <source>
        <strain evidence="12 13">WCA3-693-APC-4?</strain>
    </source>
</reference>
<evidence type="ECO:0000256" key="8">
    <source>
        <dbReference type="SAM" id="Coils"/>
    </source>
</evidence>
<name>A0A6N7XQX7_9FIRM</name>
<proteinExistence type="predicted"/>
<organism evidence="12 13">
    <name type="scientific">Tissierella pigra</name>
    <dbReference type="NCBI Taxonomy" id="2607614"/>
    <lineage>
        <taxon>Bacteria</taxon>
        <taxon>Bacillati</taxon>
        <taxon>Bacillota</taxon>
        <taxon>Tissierellia</taxon>
        <taxon>Tissierellales</taxon>
        <taxon>Tissierellaceae</taxon>
        <taxon>Tissierella</taxon>
    </lineage>
</organism>
<dbReference type="SMART" id="SM00283">
    <property type="entry name" value="MA"/>
    <property type="match status" value="1"/>
</dbReference>
<evidence type="ECO:0000256" key="5">
    <source>
        <dbReference type="ARBA" id="ARBA00023136"/>
    </source>
</evidence>
<evidence type="ECO:0000256" key="1">
    <source>
        <dbReference type="ARBA" id="ARBA00004651"/>
    </source>
</evidence>
<comment type="subcellular location">
    <subcellularLocation>
        <location evidence="1">Cell membrane</location>
        <topology evidence="1">Multi-pass membrane protein</topology>
    </subcellularLocation>
</comment>
<evidence type="ECO:0000256" key="3">
    <source>
        <dbReference type="ARBA" id="ARBA00022692"/>
    </source>
</evidence>
<feature type="domain" description="Methyl-accepting transducer" evidence="11">
    <location>
        <begin position="425"/>
        <end position="661"/>
    </location>
</feature>
<dbReference type="EMBL" id="VUNQ01000002">
    <property type="protein sequence ID" value="MSU00147.1"/>
    <property type="molecule type" value="Genomic_DNA"/>
</dbReference>
<dbReference type="PROSITE" id="PS50111">
    <property type="entry name" value="CHEMOTAXIS_TRANSDUC_2"/>
    <property type="match status" value="1"/>
</dbReference>
<gene>
    <name evidence="12" type="ORF">FYJ83_01525</name>
</gene>
<evidence type="ECO:0000256" key="6">
    <source>
        <dbReference type="ARBA" id="ARBA00023224"/>
    </source>
</evidence>
<dbReference type="PANTHER" id="PTHR32089:SF112">
    <property type="entry name" value="LYSOZYME-LIKE PROTEIN-RELATED"/>
    <property type="match status" value="1"/>
</dbReference>
<dbReference type="GO" id="GO:0005886">
    <property type="term" value="C:plasma membrane"/>
    <property type="evidence" value="ECO:0007669"/>
    <property type="project" value="UniProtKB-SubCell"/>
</dbReference>
<dbReference type="InterPro" id="IPR029151">
    <property type="entry name" value="Sensor-like_sf"/>
</dbReference>
<dbReference type="InterPro" id="IPR033463">
    <property type="entry name" value="sCache_3"/>
</dbReference>
<evidence type="ECO:0000313" key="12">
    <source>
        <dbReference type="EMBL" id="MSU00147.1"/>
    </source>
</evidence>
<accession>A0A6N7XQX7</accession>
<evidence type="ECO:0000256" key="9">
    <source>
        <dbReference type="SAM" id="MobiDB-lite"/>
    </source>
</evidence>
<dbReference type="Pfam" id="PF17203">
    <property type="entry name" value="sCache_3_2"/>
    <property type="match status" value="1"/>
</dbReference>
<feature type="transmembrane region" description="Helical" evidence="10">
    <location>
        <begin position="328"/>
        <end position="349"/>
    </location>
</feature>
<keyword evidence="5 10" id="KW-0472">Membrane</keyword>
<dbReference type="SUPFAM" id="SSF103190">
    <property type="entry name" value="Sensory domain-like"/>
    <property type="match status" value="1"/>
</dbReference>
<dbReference type="Pfam" id="PF00015">
    <property type="entry name" value="MCPsignal"/>
    <property type="match status" value="1"/>
</dbReference>
<evidence type="ECO:0000259" key="11">
    <source>
        <dbReference type="PROSITE" id="PS50111"/>
    </source>
</evidence>
<feature type="region of interest" description="Disordered" evidence="9">
    <location>
        <begin position="1"/>
        <end position="37"/>
    </location>
</feature>
<dbReference type="Gene3D" id="1.10.287.950">
    <property type="entry name" value="Methyl-accepting chemotaxis protein"/>
    <property type="match status" value="1"/>
</dbReference>
<dbReference type="GO" id="GO:0007165">
    <property type="term" value="P:signal transduction"/>
    <property type="evidence" value="ECO:0007669"/>
    <property type="project" value="UniProtKB-KW"/>
</dbReference>
<feature type="coiled-coil region" evidence="8">
    <location>
        <begin position="464"/>
        <end position="491"/>
    </location>
</feature>
<dbReference type="InterPro" id="IPR004089">
    <property type="entry name" value="MCPsignal_dom"/>
</dbReference>
<dbReference type="PANTHER" id="PTHR32089">
    <property type="entry name" value="METHYL-ACCEPTING CHEMOTAXIS PROTEIN MCPB"/>
    <property type="match status" value="1"/>
</dbReference>